<name>A0A8T0BPG6_SILME</name>
<organism evidence="4 5">
    <name type="scientific">Silurus meridionalis</name>
    <name type="common">Southern catfish</name>
    <name type="synonym">Silurus soldatovi meridionalis</name>
    <dbReference type="NCBI Taxonomy" id="175797"/>
    <lineage>
        <taxon>Eukaryota</taxon>
        <taxon>Metazoa</taxon>
        <taxon>Chordata</taxon>
        <taxon>Craniata</taxon>
        <taxon>Vertebrata</taxon>
        <taxon>Euteleostomi</taxon>
        <taxon>Actinopterygii</taxon>
        <taxon>Neopterygii</taxon>
        <taxon>Teleostei</taxon>
        <taxon>Ostariophysi</taxon>
        <taxon>Siluriformes</taxon>
        <taxon>Siluridae</taxon>
        <taxon>Silurus</taxon>
    </lineage>
</organism>
<feature type="region of interest" description="Disordered" evidence="2">
    <location>
        <begin position="544"/>
        <end position="576"/>
    </location>
</feature>
<dbReference type="InterPro" id="IPR003114">
    <property type="entry name" value="Phox_assoc"/>
</dbReference>
<dbReference type="PROSITE" id="PS51207">
    <property type="entry name" value="PXA"/>
    <property type="match status" value="1"/>
</dbReference>
<feature type="region of interest" description="Disordered" evidence="2">
    <location>
        <begin position="506"/>
        <end position="532"/>
    </location>
</feature>
<feature type="compositionally biased region" description="Basic and acidic residues" evidence="2">
    <location>
        <begin position="652"/>
        <end position="679"/>
    </location>
</feature>
<protein>
    <recommendedName>
        <fullName evidence="3">PXA domain-containing protein</fullName>
    </recommendedName>
</protein>
<evidence type="ECO:0000256" key="1">
    <source>
        <dbReference type="ARBA" id="ARBA00010883"/>
    </source>
</evidence>
<feature type="compositionally biased region" description="Basic and acidic residues" evidence="2">
    <location>
        <begin position="687"/>
        <end position="698"/>
    </location>
</feature>
<dbReference type="Pfam" id="PF02194">
    <property type="entry name" value="PXA"/>
    <property type="match status" value="1"/>
</dbReference>
<keyword evidence="5" id="KW-1185">Reference proteome</keyword>
<dbReference type="EMBL" id="JABFDY010000005">
    <property type="protein sequence ID" value="KAF7707306.1"/>
    <property type="molecule type" value="Genomic_DNA"/>
</dbReference>
<feature type="compositionally biased region" description="Basic and acidic residues" evidence="2">
    <location>
        <begin position="509"/>
        <end position="523"/>
    </location>
</feature>
<dbReference type="Proteomes" id="UP000606274">
    <property type="component" value="Unassembled WGS sequence"/>
</dbReference>
<dbReference type="Gene3D" id="3.30.1520.10">
    <property type="entry name" value="Phox-like domain"/>
    <property type="match status" value="1"/>
</dbReference>
<evidence type="ECO:0000313" key="4">
    <source>
        <dbReference type="EMBL" id="KAF7707306.1"/>
    </source>
</evidence>
<evidence type="ECO:0000256" key="2">
    <source>
        <dbReference type="SAM" id="MobiDB-lite"/>
    </source>
</evidence>
<feature type="domain" description="PXA" evidence="3">
    <location>
        <begin position="94"/>
        <end position="248"/>
    </location>
</feature>
<feature type="compositionally biased region" description="Acidic residues" evidence="2">
    <location>
        <begin position="544"/>
        <end position="557"/>
    </location>
</feature>
<dbReference type="GO" id="GO:0005768">
    <property type="term" value="C:endosome"/>
    <property type="evidence" value="ECO:0007669"/>
    <property type="project" value="TreeGrafter"/>
</dbReference>
<feature type="region of interest" description="Disordered" evidence="2">
    <location>
        <begin position="622"/>
        <end position="698"/>
    </location>
</feature>
<comment type="caution">
    <text evidence="4">The sequence shown here is derived from an EMBL/GenBank/DDBJ whole genome shotgun (WGS) entry which is preliminary data.</text>
</comment>
<reference evidence="4" key="1">
    <citation type="submission" date="2020-08" db="EMBL/GenBank/DDBJ databases">
        <title>Chromosome-level assembly of Southern catfish (Silurus meridionalis) provides insights into visual adaptation to the nocturnal and benthic lifestyles.</title>
        <authorList>
            <person name="Zhang Y."/>
            <person name="Wang D."/>
            <person name="Peng Z."/>
        </authorList>
    </citation>
    <scope>NUCLEOTIDE SEQUENCE</scope>
    <source>
        <strain evidence="4">SWU-2019-XX</strain>
        <tissue evidence="4">Muscle</tissue>
    </source>
</reference>
<dbReference type="PANTHER" id="PTHR22775">
    <property type="entry name" value="SORTING NEXIN"/>
    <property type="match status" value="1"/>
</dbReference>
<proteinExistence type="inferred from homology"/>
<comment type="similarity">
    <text evidence="1">Belongs to the sorting nexin family.</text>
</comment>
<dbReference type="GO" id="GO:0035091">
    <property type="term" value="F:phosphatidylinositol binding"/>
    <property type="evidence" value="ECO:0007669"/>
    <property type="project" value="InterPro"/>
</dbReference>
<accession>A0A8T0BPG6</accession>
<dbReference type="AlphaFoldDB" id="A0A8T0BPG6"/>
<sequence length="849" mass="96473">MYLWRCVFAVVFGLVWYFSEFGCFLVQVGCCALCLSLFTLGQCNNVKCESSSQTDCAPDDDVSQQEFATGHLLGSDEPDTAVQTVEKAAHHSQYPNIQRSIQHMFNCAYNELVLPWSTSPELGDSHPLRAALLTEFNFVMHEIICKAKDMDLPHITLGCIQLISQHLHNTKQTDGSPAFSSIAKEIAVIRGFCEALIHNLLPKHLWETKVYYCVLQEILVTKAMALVEMLSNPDSLNQLIISRLEQMPSKNEMKGVHVPDKDIPFSENSDVVPAETEEHLSKGIKAKKKGNKLKQGFSKMFEGIRHKRFKKKKVEKDIIEIPIRHPASIECDSENNKDDSSFDSHDVESLTCSIQEKRMEFKLTYEMWRVGEWSVTVTSVQMEENELCFIIHLEESDDPENLHWDVKKNQSNIKQFYDQFKEIGELPSLLTIVEKPNNEWNKEETRGILEKSLQELVKKSKLGKSELVFNFLGPINWILHEEEHEGGMWDLLERIAFFLAPSKDDDEVSNFKEDETQHEDTHEPTPQSDLDTTISVCAASIEEQDKENEDGSLEEDGEPSHTPEQNSTDESAKQHADKMCVVSHVWDQPEVTPVEIQSVAVNIAQYAKMNYPKFKLNVKEQASSPSSSESDEESSGHCTNDAVSGCKYNGNKSKENLCHRKSKETDKPKRKEIVSHPEEETSSQPEGETKMPNDSKEPEASKVIFDLLKELSGNSYTIKFMKAVVTPFTPLINKKVKAFLKKINPSEAQIAIYIDGLCNNIWPDGDVPQPRIQSSDKNETKQKALQLMTEKFAGFAINKANVESNFKIFQNEEENKKLVYMLLIYLLRKFLPGEPCFNVMSKLNVKPTI</sequence>
<gene>
    <name evidence="4" type="ORF">HF521_018524</name>
</gene>
<dbReference type="OrthoDB" id="120967at2759"/>
<evidence type="ECO:0000259" key="3">
    <source>
        <dbReference type="PROSITE" id="PS51207"/>
    </source>
</evidence>
<dbReference type="Pfam" id="PF08628">
    <property type="entry name" value="Nexin_C"/>
    <property type="match status" value="1"/>
</dbReference>
<dbReference type="InterPro" id="IPR013937">
    <property type="entry name" value="Sorting_nexin_C"/>
</dbReference>
<dbReference type="PANTHER" id="PTHR22775:SF48">
    <property type="entry name" value="SORTING NEXIN-25"/>
    <property type="match status" value="1"/>
</dbReference>
<dbReference type="InterPro" id="IPR036871">
    <property type="entry name" value="PX_dom_sf"/>
</dbReference>
<evidence type="ECO:0000313" key="5">
    <source>
        <dbReference type="Proteomes" id="UP000606274"/>
    </source>
</evidence>